<sequence>MWYFLLLALLGTTFAQNSGPKHGQDNSVCTVSPTPPPGIAAKTMPTVSSQFSAHIECVIVNKNMTTDLHEYYDDTNNRGAVHQLDLGLELDAWYDYNTNEFIAYYKPTQQCFVQALGTSDQRFLFGYTPKGAVGSIFSAGKMLHMNGPGINQVYTGVQSYRGIMVDTWQSCQYWAAYDATMTVTWYFTNPSEWDTSVGQVVPVGAYVKGIVYDTNTVSHPMEHYYNFFHFRPTVDDPTVFETPAGVQCPGRINTKPLPTMPNGFSFTSEFIDKTRYTISFMQEFYDYSSLAVLYNYKPLKIENNKFGTNTLMEVHDFNTGVAYVTDTMHGNCTAQKIETTFDDRRVDLSHVSMRNPAQFFYFDVINYTYEGVKKIRNIDCDSWVGIRPNWPASGVNTTWMWYFATSDWVQVNTGTEQSGTPVRLTIDNGDAGIHYEYNLYNFAKNKPDILNFDISACYVNNNRRKFQLNFPGSYAGAVTQNMKLFKYFVLISLTQQLQISALRVANLKVYIDQDILVVFELLDVAPIKGDVTNIVQETPLLTAANALVTLVNKNQFFVSLQDPAFKNLVGMIPKKTGFVEITYLLQNTTSSSDTGNGPGTMAAVGVVMPIVGGVLGGLFSYFFFK</sequence>
<evidence type="ECO:0000259" key="3">
    <source>
        <dbReference type="Pfam" id="PF25898"/>
    </source>
</evidence>
<evidence type="ECO:0000313" key="6">
    <source>
        <dbReference type="Proteomes" id="UP000507470"/>
    </source>
</evidence>
<feature type="chain" id="PRO_5026803013" evidence="2">
    <location>
        <begin position="16"/>
        <end position="625"/>
    </location>
</feature>
<evidence type="ECO:0000259" key="4">
    <source>
        <dbReference type="Pfam" id="PF25899"/>
    </source>
</evidence>
<keyword evidence="6" id="KW-1185">Reference proteome</keyword>
<dbReference type="EMBL" id="CACVKT020003379">
    <property type="protein sequence ID" value="CAC5383477.1"/>
    <property type="molecule type" value="Genomic_DNA"/>
</dbReference>
<keyword evidence="2" id="KW-0732">Signal</keyword>
<dbReference type="OrthoDB" id="5983572at2759"/>
<keyword evidence="1" id="KW-1133">Transmembrane helix</keyword>
<keyword evidence="1" id="KW-0472">Membrane</keyword>
<feature type="signal peptide" evidence="2">
    <location>
        <begin position="1"/>
        <end position="15"/>
    </location>
</feature>
<feature type="transmembrane region" description="Helical" evidence="1">
    <location>
        <begin position="601"/>
        <end position="624"/>
    </location>
</feature>
<dbReference type="InterPro" id="IPR058831">
    <property type="entry name" value="LolA-like_dom_2nd"/>
</dbReference>
<keyword evidence="1" id="KW-0812">Transmembrane</keyword>
<dbReference type="PANTHER" id="PTHR36902">
    <property type="entry name" value="ENRICHED IN SURFACE-LABELED PROTEOME PROTEIN 9"/>
    <property type="match status" value="1"/>
</dbReference>
<feature type="domain" description="LolA-like" evidence="3">
    <location>
        <begin position="41"/>
        <end position="240"/>
    </location>
</feature>
<evidence type="ECO:0000256" key="1">
    <source>
        <dbReference type="SAM" id="Phobius"/>
    </source>
</evidence>
<proteinExistence type="predicted"/>
<name>A0A6J8BMN7_MYTCO</name>
<dbReference type="PANTHER" id="PTHR36902:SF1">
    <property type="entry name" value="ENRICHED IN SURFACE-LABELED PROTEOME PROTEIN 9"/>
    <property type="match status" value="1"/>
</dbReference>
<dbReference type="Pfam" id="PF25898">
    <property type="entry name" value="LolA_2nd_metazoa"/>
    <property type="match status" value="2"/>
</dbReference>
<reference evidence="5 6" key="1">
    <citation type="submission" date="2020-06" db="EMBL/GenBank/DDBJ databases">
        <authorList>
            <person name="Li R."/>
            <person name="Bekaert M."/>
        </authorList>
    </citation>
    <scope>NUCLEOTIDE SEQUENCE [LARGE SCALE GENOMIC DNA]</scope>
    <source>
        <strain evidence="6">wild</strain>
    </source>
</reference>
<organism evidence="5 6">
    <name type="scientific">Mytilus coruscus</name>
    <name type="common">Sea mussel</name>
    <dbReference type="NCBI Taxonomy" id="42192"/>
    <lineage>
        <taxon>Eukaryota</taxon>
        <taxon>Metazoa</taxon>
        <taxon>Spiralia</taxon>
        <taxon>Lophotrochozoa</taxon>
        <taxon>Mollusca</taxon>
        <taxon>Bivalvia</taxon>
        <taxon>Autobranchia</taxon>
        <taxon>Pteriomorphia</taxon>
        <taxon>Mytilida</taxon>
        <taxon>Mytiloidea</taxon>
        <taxon>Mytilidae</taxon>
        <taxon>Mytilinae</taxon>
        <taxon>Mytilus</taxon>
    </lineage>
</organism>
<dbReference type="Proteomes" id="UP000507470">
    <property type="component" value="Unassembled WGS sequence"/>
</dbReference>
<dbReference type="InterPro" id="IPR058265">
    <property type="entry name" value="DUF7959"/>
</dbReference>
<gene>
    <name evidence="5" type="ORF">MCOR_19219</name>
</gene>
<accession>A0A6J8BMN7</accession>
<feature type="domain" description="LolA-like" evidence="3">
    <location>
        <begin position="243"/>
        <end position="458"/>
    </location>
</feature>
<dbReference type="Pfam" id="PF25899">
    <property type="entry name" value="DUF7959"/>
    <property type="match status" value="1"/>
</dbReference>
<evidence type="ECO:0000256" key="2">
    <source>
        <dbReference type="SAM" id="SignalP"/>
    </source>
</evidence>
<protein>
    <submittedName>
        <fullName evidence="5">Uncharacterized protein</fullName>
    </submittedName>
</protein>
<dbReference type="AlphaFoldDB" id="A0A6J8BMN7"/>
<evidence type="ECO:0000313" key="5">
    <source>
        <dbReference type="EMBL" id="CAC5383477.1"/>
    </source>
</evidence>
<feature type="domain" description="DUF7959" evidence="4">
    <location>
        <begin position="481"/>
        <end position="562"/>
    </location>
</feature>